<keyword evidence="1" id="KW-0732">Signal</keyword>
<feature type="signal peptide" evidence="1">
    <location>
        <begin position="1"/>
        <end position="19"/>
    </location>
</feature>
<dbReference type="AlphaFoldDB" id="A0A161PQU4"/>
<feature type="chain" id="PRO_5007824742" evidence="1">
    <location>
        <begin position="20"/>
        <end position="117"/>
    </location>
</feature>
<protein>
    <submittedName>
        <fullName evidence="2">Uncharacterized protein</fullName>
    </submittedName>
</protein>
<gene>
    <name evidence="2" type="ORF">AZI87_12095</name>
</gene>
<accession>A0A161PQU4</accession>
<name>A0A161PQU4_BDEBC</name>
<proteinExistence type="predicted"/>
<dbReference type="Proteomes" id="UP000075799">
    <property type="component" value="Unassembled WGS sequence"/>
</dbReference>
<organism evidence="2 3">
    <name type="scientific">Bdellovibrio bacteriovorus</name>
    <dbReference type="NCBI Taxonomy" id="959"/>
    <lineage>
        <taxon>Bacteria</taxon>
        <taxon>Pseudomonadati</taxon>
        <taxon>Bdellovibrionota</taxon>
        <taxon>Bdellovibrionia</taxon>
        <taxon>Bdellovibrionales</taxon>
        <taxon>Pseudobdellovibrionaceae</taxon>
        <taxon>Bdellovibrio</taxon>
    </lineage>
</organism>
<dbReference type="OrthoDB" id="9834040at2"/>
<dbReference type="EMBL" id="LUKD01000005">
    <property type="protein sequence ID" value="KYG65290.1"/>
    <property type="molecule type" value="Genomic_DNA"/>
</dbReference>
<sequence length="117" mass="13082">MKSLLSLIAFLSLSMFTEAAIASPENTGGQGALENVFPLSEEAMSLPDFAERLQTPQGDVENKTYTCRAWTTCPNGGRISCWSQGYRCYSSVTPGYRVYCSATSRSGYTRYWVYYCY</sequence>
<evidence type="ECO:0000313" key="2">
    <source>
        <dbReference type="EMBL" id="KYG65290.1"/>
    </source>
</evidence>
<evidence type="ECO:0000256" key="1">
    <source>
        <dbReference type="SAM" id="SignalP"/>
    </source>
</evidence>
<evidence type="ECO:0000313" key="3">
    <source>
        <dbReference type="Proteomes" id="UP000075799"/>
    </source>
</evidence>
<comment type="caution">
    <text evidence="2">The sequence shown here is derived from an EMBL/GenBank/DDBJ whole genome shotgun (WGS) entry which is preliminary data.</text>
</comment>
<reference evidence="2 3" key="1">
    <citation type="submission" date="2016-03" db="EMBL/GenBank/DDBJ databases">
        <authorList>
            <person name="Ploux O."/>
        </authorList>
    </citation>
    <scope>NUCLEOTIDE SEQUENCE [LARGE SCALE GENOMIC DNA]</scope>
    <source>
        <strain evidence="2 3">EC13</strain>
    </source>
</reference>
<dbReference type="RefSeq" id="WP_063207363.1">
    <property type="nucleotide sequence ID" value="NZ_LUKD01000005.1"/>
</dbReference>